<evidence type="ECO:0000313" key="2">
    <source>
        <dbReference type="EMBL" id="OOV40601.1"/>
    </source>
</evidence>
<dbReference type="RefSeq" id="WP_032829744.1">
    <property type="nucleotide sequence ID" value="NZ_MVIT01000075.1"/>
</dbReference>
<organism evidence="2 3">
    <name type="scientific">Leptospira kirschneri serovar Pomona</name>
    <dbReference type="NCBI Taxonomy" id="561005"/>
    <lineage>
        <taxon>Bacteria</taxon>
        <taxon>Pseudomonadati</taxon>
        <taxon>Spirochaetota</taxon>
        <taxon>Spirochaetia</taxon>
        <taxon>Leptospirales</taxon>
        <taxon>Leptospiraceae</taxon>
        <taxon>Leptospira</taxon>
    </lineage>
</organism>
<protein>
    <submittedName>
        <fullName evidence="2">Uncharacterized protein</fullName>
    </submittedName>
</protein>
<keyword evidence="1" id="KW-1133">Transmembrane helix</keyword>
<proteinExistence type="predicted"/>
<sequence>MMKKIRERIQTDFFSYSFYKGVYMQMTLYIQFNLKKDFYEVYSLIICILKIFYSGKLLLFQ</sequence>
<keyword evidence="1" id="KW-0472">Membrane</keyword>
<gene>
    <name evidence="2" type="ORF">B1J93_16045</name>
</gene>
<evidence type="ECO:0000256" key="1">
    <source>
        <dbReference type="SAM" id="Phobius"/>
    </source>
</evidence>
<reference evidence="2 3" key="1">
    <citation type="submission" date="2017-02" db="EMBL/GenBank/DDBJ databases">
        <title>Comparative genomic analysis of Brazilian Leptospira kirschneri strains of different serogroups.</title>
        <authorList>
            <person name="Moreno L.Z."/>
            <person name="Miraglia F."/>
            <person name="Kremer F.S."/>
            <person name="Eslabao M.R."/>
            <person name="Lilenbaum W."/>
            <person name="Dellagostin O.A."/>
            <person name="Moreno A.M."/>
        </authorList>
    </citation>
    <scope>NUCLEOTIDE SEQUENCE [LARGE SCALE GENOMIC DNA]</scope>
    <source>
        <strain evidence="2 3">M110/06</strain>
    </source>
</reference>
<dbReference type="Proteomes" id="UP000191008">
    <property type="component" value="Unassembled WGS sequence"/>
</dbReference>
<dbReference type="EMBL" id="MVIT01000075">
    <property type="protein sequence ID" value="OOV40601.1"/>
    <property type="molecule type" value="Genomic_DNA"/>
</dbReference>
<comment type="caution">
    <text evidence="2">The sequence shown here is derived from an EMBL/GenBank/DDBJ whole genome shotgun (WGS) entry which is preliminary data.</text>
</comment>
<evidence type="ECO:0000313" key="3">
    <source>
        <dbReference type="Proteomes" id="UP000191008"/>
    </source>
</evidence>
<feature type="transmembrane region" description="Helical" evidence="1">
    <location>
        <begin position="38"/>
        <end position="59"/>
    </location>
</feature>
<keyword evidence="1" id="KW-0812">Transmembrane</keyword>
<feature type="transmembrane region" description="Helical" evidence="1">
    <location>
        <begin position="12"/>
        <end position="32"/>
    </location>
</feature>
<accession>A0A1T1DI98</accession>
<name>A0A1T1DI98_9LEPT</name>
<dbReference type="AlphaFoldDB" id="A0A1T1DI98"/>